<evidence type="ECO:0000259" key="3">
    <source>
        <dbReference type="Pfam" id="PF21537"/>
    </source>
</evidence>
<dbReference type="Pfam" id="PF09323">
    <property type="entry name" value="DUF1980"/>
    <property type="match status" value="1"/>
</dbReference>
<evidence type="ECO:0000256" key="1">
    <source>
        <dbReference type="SAM" id="Phobius"/>
    </source>
</evidence>
<evidence type="ECO:0000313" key="4">
    <source>
        <dbReference type="EMBL" id="WNZ23383.1"/>
    </source>
</evidence>
<dbReference type="AlphaFoldDB" id="A0AA96WE00"/>
<evidence type="ECO:0000259" key="2">
    <source>
        <dbReference type="Pfam" id="PF09323"/>
    </source>
</evidence>
<dbReference type="RefSeq" id="WP_316435028.1">
    <property type="nucleotide sequence ID" value="NZ_CP053586.1"/>
</dbReference>
<dbReference type="InterPro" id="IPR015402">
    <property type="entry name" value="DUF1980"/>
</dbReference>
<name>A0AA96WE00_9CYAN</name>
<feature type="transmembrane region" description="Helical" evidence="1">
    <location>
        <begin position="99"/>
        <end position="119"/>
    </location>
</feature>
<proteinExistence type="predicted"/>
<dbReference type="InterPro" id="IPR048493">
    <property type="entry name" value="DUF1980_N"/>
</dbReference>
<dbReference type="InterPro" id="IPR052955">
    <property type="entry name" value="UPF0703_membrane_permease"/>
</dbReference>
<gene>
    <name evidence="4" type="ORF">HJG54_11300</name>
</gene>
<dbReference type="PANTHER" id="PTHR40047:SF1">
    <property type="entry name" value="UPF0703 PROTEIN YCGQ"/>
    <property type="match status" value="1"/>
</dbReference>
<sequence>MTVQTNYKTTRRFHPLKSLYRLQGLLDIAAISAWGVLLLQYWLTGKINLLLHPNYVWLAYSAGFVLLGVATVKIAQFIWRVVQLKKRKDRNQGDLLQHLSLFPPGWSSALLLTVALFGLQFTPQPFASQMALDRGVTETLTMTRSQPQAFRTSTKPENRTLIDWIRTLNVYPEPDAYTGQKVNVEGFVLHLPQVPDNYIGIARFVITCCAADAYPVGMPVKLPSGNRSAYQPDKWYRVEGQMITETLADKRQLVIQASKLTEIPTPANPYAS</sequence>
<feature type="domain" description="DUF1980" evidence="2">
    <location>
        <begin position="31"/>
        <end position="136"/>
    </location>
</feature>
<feature type="transmembrane region" description="Helical" evidence="1">
    <location>
        <begin position="55"/>
        <end position="79"/>
    </location>
</feature>
<dbReference type="EMBL" id="CP053586">
    <property type="protein sequence ID" value="WNZ23383.1"/>
    <property type="molecule type" value="Genomic_DNA"/>
</dbReference>
<keyword evidence="1" id="KW-0472">Membrane</keyword>
<dbReference type="InterPro" id="IPR048447">
    <property type="entry name" value="DUF1980_C"/>
</dbReference>
<feature type="domain" description="DUF1980" evidence="3">
    <location>
        <begin position="169"/>
        <end position="270"/>
    </location>
</feature>
<dbReference type="Pfam" id="PF21537">
    <property type="entry name" value="DUF1980_C"/>
    <property type="match status" value="1"/>
</dbReference>
<feature type="transmembrane region" description="Helical" evidence="1">
    <location>
        <begin position="20"/>
        <end position="43"/>
    </location>
</feature>
<accession>A0AA96WE00</accession>
<dbReference type="PANTHER" id="PTHR40047">
    <property type="entry name" value="UPF0703 PROTEIN YCGQ"/>
    <property type="match status" value="1"/>
</dbReference>
<organism evidence="4">
    <name type="scientific">Leptolyngbya sp. NK1-12</name>
    <dbReference type="NCBI Taxonomy" id="2547451"/>
    <lineage>
        <taxon>Bacteria</taxon>
        <taxon>Bacillati</taxon>
        <taxon>Cyanobacteriota</taxon>
        <taxon>Cyanophyceae</taxon>
        <taxon>Leptolyngbyales</taxon>
        <taxon>Leptolyngbyaceae</taxon>
        <taxon>Leptolyngbya group</taxon>
        <taxon>Leptolyngbya</taxon>
    </lineage>
</organism>
<keyword evidence="1" id="KW-0812">Transmembrane</keyword>
<reference evidence="4" key="1">
    <citation type="submission" date="2020-05" db="EMBL/GenBank/DDBJ databases">
        <authorList>
            <person name="Zhu T."/>
            <person name="Keshari N."/>
            <person name="Lu X."/>
        </authorList>
    </citation>
    <scope>NUCLEOTIDE SEQUENCE</scope>
    <source>
        <strain evidence="4">NK1-12</strain>
    </source>
</reference>
<keyword evidence="1" id="KW-1133">Transmembrane helix</keyword>
<dbReference type="NCBIfam" id="TIGR03943">
    <property type="entry name" value="TIGR03943 family putative permease subunit"/>
    <property type="match status" value="1"/>
</dbReference>
<protein>
    <submittedName>
        <fullName evidence="4">TIGR03943 family protein</fullName>
    </submittedName>
</protein>